<evidence type="ECO:0000259" key="3">
    <source>
        <dbReference type="PROSITE" id="PS50158"/>
    </source>
</evidence>
<reference evidence="5 6" key="3">
    <citation type="journal article" date="2010" name="BMC Genomics">
        <title>Transcriptome sequencing and comparative analysis of cucumber flowers with different sex types.</title>
        <authorList>
            <person name="Guo S."/>
            <person name="Zheng Y."/>
            <person name="Joung J.G."/>
            <person name="Liu S."/>
            <person name="Zhang Z."/>
            <person name="Crasta O.R."/>
            <person name="Sobral B.W."/>
            <person name="Xu Y."/>
            <person name="Huang S."/>
            <person name="Fei Z."/>
        </authorList>
    </citation>
    <scope>NUCLEOTIDE SEQUENCE [LARGE SCALE GENOMIC DNA]</scope>
    <source>
        <strain evidence="6">cv. 9930</strain>
    </source>
</reference>
<dbReference type="PROSITE" id="PS51998">
    <property type="entry name" value="DEK_C"/>
    <property type="match status" value="1"/>
</dbReference>
<dbReference type="GO" id="GO:0006355">
    <property type="term" value="P:regulation of DNA-templated transcription"/>
    <property type="evidence" value="ECO:0007669"/>
    <property type="project" value="InterPro"/>
</dbReference>
<dbReference type="PROSITE" id="PS50158">
    <property type="entry name" value="ZF_CCHC"/>
    <property type="match status" value="1"/>
</dbReference>
<accession>A0A0A0L3U5</accession>
<protein>
    <submittedName>
        <fullName evidence="5">Uncharacterized protein</fullName>
    </submittedName>
</protein>
<evidence type="ECO:0000313" key="5">
    <source>
        <dbReference type="EMBL" id="KGN56418.1"/>
    </source>
</evidence>
<keyword evidence="1" id="KW-0862">Zinc</keyword>
<evidence type="ECO:0000259" key="4">
    <source>
        <dbReference type="PROSITE" id="PS51998"/>
    </source>
</evidence>
<keyword evidence="1" id="KW-0863">Zinc-finger</keyword>
<dbReference type="GO" id="GO:0003677">
    <property type="term" value="F:DNA binding"/>
    <property type="evidence" value="ECO:0007669"/>
    <property type="project" value="InterPro"/>
</dbReference>
<evidence type="ECO:0000256" key="1">
    <source>
        <dbReference type="PROSITE-ProRule" id="PRU00047"/>
    </source>
</evidence>
<dbReference type="Gramene" id="KGN56418">
    <property type="protein sequence ID" value="KGN56418"/>
    <property type="gene ID" value="Csa_3G119510"/>
</dbReference>
<feature type="compositionally biased region" description="Polar residues" evidence="2">
    <location>
        <begin position="389"/>
        <end position="404"/>
    </location>
</feature>
<evidence type="ECO:0000256" key="2">
    <source>
        <dbReference type="SAM" id="MobiDB-lite"/>
    </source>
</evidence>
<feature type="domain" description="CCHC-type" evidence="3">
    <location>
        <begin position="441"/>
        <end position="455"/>
    </location>
</feature>
<dbReference type="InterPro" id="IPR001878">
    <property type="entry name" value="Znf_CCHC"/>
</dbReference>
<dbReference type="OMA" id="KNYHCWA"/>
<name>A0A0A0L3U5_CUCSA</name>
<evidence type="ECO:0000313" key="6">
    <source>
        <dbReference type="Proteomes" id="UP000029981"/>
    </source>
</evidence>
<dbReference type="PANTHER" id="PTHR47592:SF6">
    <property type="entry name" value="PBF68 PROTEIN"/>
    <property type="match status" value="1"/>
</dbReference>
<sequence>MNDETRRRIEENVIEVLKKSSMEDTTEFKVRSQVEERLGIDLSNKQCKLLVRNVVESFLLSMSERVCMGKEDEPGPSVRYENKAVEQKIVPKKEFNDDGDLLICRLSNNRSVTIHKFKGAPMVSVRQYYEKDGKQLPTLKGISMPTEQWSVFKSNIPAIAEAILQMKRNKRSEHDAEKIGAFSNPTTRVTSPKYPIETIRFDGKNYNAWAHQMELLLQDLKIAYVLSNQCPTAVLGEESSSGNAAQSKAAEQKWMRDDHMCRRNILNSLSDRLFNEYSKKTMSASELWKELKLLYLLEEFGTKRSQVKKYLEFKMVEEKSILEQVEELNHIADSIGSSGTVIDEDFHVSAIISKLPLSWKNVWVNLMHEQYLPLRKLTDRLRIEEQLRTQKNSRLSGVSSSPTPRGQHHAANHPSKMGDPKPVTVPLRKKECQKEVKTLLCLDCGKEGHTSPNCPTKKVNNEVPRQRT</sequence>
<dbReference type="InterPro" id="IPR009044">
    <property type="entry name" value="ssDNA-bd_transcriptional_reg"/>
</dbReference>
<dbReference type="KEGG" id="csv:101205072"/>
<dbReference type="GO" id="GO:0008270">
    <property type="term" value="F:zinc ion binding"/>
    <property type="evidence" value="ECO:0007669"/>
    <property type="project" value="UniProtKB-KW"/>
</dbReference>
<proteinExistence type="predicted"/>
<dbReference type="InterPro" id="IPR014876">
    <property type="entry name" value="DEK_C"/>
</dbReference>
<dbReference type="SUPFAM" id="SSF109715">
    <property type="entry name" value="DEK C-terminal domain"/>
    <property type="match status" value="1"/>
</dbReference>
<dbReference type="InterPro" id="IPR036875">
    <property type="entry name" value="Znf_CCHC_sf"/>
</dbReference>
<dbReference type="OrthoDB" id="2505440at2759"/>
<dbReference type="Gene3D" id="2.30.31.10">
    <property type="entry name" value="Transcriptional Coactivator Pc4, Chain A"/>
    <property type="match status" value="1"/>
</dbReference>
<dbReference type="Pfam" id="PF02229">
    <property type="entry name" value="PC4"/>
    <property type="match status" value="1"/>
</dbReference>
<dbReference type="PANTHER" id="PTHR47592">
    <property type="entry name" value="PBF68 PROTEIN"/>
    <property type="match status" value="1"/>
</dbReference>
<keyword evidence="1" id="KW-0479">Metal-binding</keyword>
<dbReference type="Pfam" id="PF08766">
    <property type="entry name" value="DEK_C"/>
    <property type="match status" value="1"/>
</dbReference>
<dbReference type="eggNOG" id="ENOG502QUJE">
    <property type="taxonomic scope" value="Eukaryota"/>
</dbReference>
<reference evidence="5 6" key="4">
    <citation type="journal article" date="2011" name="BMC Genomics">
        <title>RNA-Seq improves annotation of protein-coding genes in the cucumber genome.</title>
        <authorList>
            <person name="Li Z."/>
            <person name="Zhang Z."/>
            <person name="Yan P."/>
            <person name="Huang S."/>
            <person name="Fei Z."/>
            <person name="Lin K."/>
        </authorList>
    </citation>
    <scope>NUCLEOTIDE SEQUENCE [LARGE SCALE GENOMIC DNA]</scope>
    <source>
        <strain evidence="6">cv. 9930</strain>
    </source>
</reference>
<reference evidence="5 6" key="2">
    <citation type="journal article" date="2009" name="PLoS ONE">
        <title>An integrated genetic and cytogenetic map of the cucumber genome.</title>
        <authorList>
            <person name="Ren Y."/>
            <person name="Zhang Z."/>
            <person name="Liu J."/>
            <person name="Staub J.E."/>
            <person name="Han Y."/>
            <person name="Cheng Z."/>
            <person name="Li X."/>
            <person name="Lu J."/>
            <person name="Miao H."/>
            <person name="Kang H."/>
            <person name="Xie B."/>
            <person name="Gu X."/>
            <person name="Wang X."/>
            <person name="Du Y."/>
            <person name="Jin W."/>
            <person name="Huang S."/>
        </authorList>
    </citation>
    <scope>NUCLEOTIDE SEQUENCE [LARGE SCALE GENOMIC DNA]</scope>
    <source>
        <strain evidence="6">cv. 9930</strain>
    </source>
</reference>
<dbReference type="SUPFAM" id="SSF54447">
    <property type="entry name" value="ssDNA-binding transcriptional regulator domain"/>
    <property type="match status" value="1"/>
</dbReference>
<feature type="domain" description="DEK-C" evidence="4">
    <location>
        <begin position="3"/>
        <end position="60"/>
    </location>
</feature>
<feature type="region of interest" description="Disordered" evidence="2">
    <location>
        <begin position="388"/>
        <end position="424"/>
    </location>
</feature>
<dbReference type="Proteomes" id="UP000029981">
    <property type="component" value="Chromosome 3"/>
</dbReference>
<dbReference type="STRING" id="3659.A0A0A0L3U5"/>
<dbReference type="SUPFAM" id="SSF57756">
    <property type="entry name" value="Retrovirus zinc finger-like domains"/>
    <property type="match status" value="1"/>
</dbReference>
<organism evidence="5 6">
    <name type="scientific">Cucumis sativus</name>
    <name type="common">Cucumber</name>
    <dbReference type="NCBI Taxonomy" id="3659"/>
    <lineage>
        <taxon>Eukaryota</taxon>
        <taxon>Viridiplantae</taxon>
        <taxon>Streptophyta</taxon>
        <taxon>Embryophyta</taxon>
        <taxon>Tracheophyta</taxon>
        <taxon>Spermatophyta</taxon>
        <taxon>Magnoliopsida</taxon>
        <taxon>eudicotyledons</taxon>
        <taxon>Gunneridae</taxon>
        <taxon>Pentapetalae</taxon>
        <taxon>rosids</taxon>
        <taxon>fabids</taxon>
        <taxon>Cucurbitales</taxon>
        <taxon>Cucurbitaceae</taxon>
        <taxon>Benincaseae</taxon>
        <taxon>Cucumis</taxon>
    </lineage>
</organism>
<dbReference type="EMBL" id="CM002924">
    <property type="protein sequence ID" value="KGN56418.1"/>
    <property type="molecule type" value="Genomic_DNA"/>
</dbReference>
<reference evidence="5 6" key="1">
    <citation type="journal article" date="2009" name="Nat. Genet.">
        <title>The genome of the cucumber, Cucumis sativus L.</title>
        <authorList>
            <person name="Huang S."/>
            <person name="Li R."/>
            <person name="Zhang Z."/>
            <person name="Li L."/>
            <person name="Gu X."/>
            <person name="Fan W."/>
            <person name="Lucas W.J."/>
            <person name="Wang X."/>
            <person name="Xie B."/>
            <person name="Ni P."/>
            <person name="Ren Y."/>
            <person name="Zhu H."/>
            <person name="Li J."/>
            <person name="Lin K."/>
            <person name="Jin W."/>
            <person name="Fei Z."/>
            <person name="Li G."/>
            <person name="Staub J."/>
            <person name="Kilian A."/>
            <person name="van der Vossen E.A."/>
            <person name="Wu Y."/>
            <person name="Guo J."/>
            <person name="He J."/>
            <person name="Jia Z."/>
            <person name="Ren Y."/>
            <person name="Tian G."/>
            <person name="Lu Y."/>
            <person name="Ruan J."/>
            <person name="Qian W."/>
            <person name="Wang M."/>
            <person name="Huang Q."/>
            <person name="Li B."/>
            <person name="Xuan Z."/>
            <person name="Cao J."/>
            <person name="Asan"/>
            <person name="Wu Z."/>
            <person name="Zhang J."/>
            <person name="Cai Q."/>
            <person name="Bai Y."/>
            <person name="Zhao B."/>
            <person name="Han Y."/>
            <person name="Li Y."/>
            <person name="Li X."/>
            <person name="Wang S."/>
            <person name="Shi Q."/>
            <person name="Liu S."/>
            <person name="Cho W.K."/>
            <person name="Kim J.Y."/>
            <person name="Xu Y."/>
            <person name="Heller-Uszynska K."/>
            <person name="Miao H."/>
            <person name="Cheng Z."/>
            <person name="Zhang S."/>
            <person name="Wu J."/>
            <person name="Yang Y."/>
            <person name="Kang H."/>
            <person name="Li M."/>
            <person name="Liang H."/>
            <person name="Ren X."/>
            <person name="Shi Z."/>
            <person name="Wen M."/>
            <person name="Jian M."/>
            <person name="Yang H."/>
            <person name="Zhang G."/>
            <person name="Yang Z."/>
            <person name="Chen R."/>
            <person name="Liu S."/>
            <person name="Li J."/>
            <person name="Ma L."/>
            <person name="Liu H."/>
            <person name="Zhou Y."/>
            <person name="Zhao J."/>
            <person name="Fang X."/>
            <person name="Li G."/>
            <person name="Fang L."/>
            <person name="Li Y."/>
            <person name="Liu D."/>
            <person name="Zheng H."/>
            <person name="Zhang Y."/>
            <person name="Qin N."/>
            <person name="Li Z."/>
            <person name="Yang G."/>
            <person name="Yang S."/>
            <person name="Bolund L."/>
            <person name="Kristiansen K."/>
            <person name="Zheng H."/>
            <person name="Li S."/>
            <person name="Zhang X."/>
            <person name="Yang H."/>
            <person name="Wang J."/>
            <person name="Sun R."/>
            <person name="Zhang B."/>
            <person name="Jiang S."/>
            <person name="Wang J."/>
            <person name="Du Y."/>
            <person name="Li S."/>
        </authorList>
    </citation>
    <scope>NUCLEOTIDE SEQUENCE [LARGE SCALE GENOMIC DNA]</scope>
    <source>
        <strain evidence="6">cv. 9930</strain>
    </source>
</reference>
<gene>
    <name evidence="5" type="ORF">Csa_3G119510</name>
</gene>
<dbReference type="AlphaFoldDB" id="A0A0A0L3U5"/>
<keyword evidence="6" id="KW-1185">Reference proteome</keyword>
<dbReference type="InterPro" id="IPR003173">
    <property type="entry name" value="PC4_C"/>
</dbReference>
<dbReference type="Pfam" id="PF14223">
    <property type="entry name" value="Retrotran_gag_2"/>
    <property type="match status" value="1"/>
</dbReference>